<sequence>MDLRSHAWLHLDQRGLPVLNALDAEILALMQRVSQQVILPRYRNLASGEIIEKAHDDLVTIADREAEDMLAEGLARIDSSLAMVGEEAAHSDEAVLDHLSGDCWIIDPIDGTHNFAHAKPPFGILLAQASGGLAQSGWIYDCLSGRFCSAHRSGGAFVNGERIAAKTTGEPLPVAAISLIFLDPERRKSVERHISTHYRTVDIPRCAAEQYPRLVLGQNDVSFFERTLAWDHAAGALFLQEAGGRIARPDGSEYRVDEHGRTGLLGAASPDLWDDLARLYAQL</sequence>
<dbReference type="PROSITE" id="PS00629">
    <property type="entry name" value="IMP_1"/>
    <property type="match status" value="1"/>
</dbReference>
<keyword evidence="6" id="KW-1185">Reference proteome</keyword>
<gene>
    <name evidence="5" type="ORF">K3166_04400</name>
</gene>
<evidence type="ECO:0000256" key="3">
    <source>
        <dbReference type="ARBA" id="ARBA00022801"/>
    </source>
</evidence>
<comment type="similarity">
    <text evidence="1">Belongs to the inositol monophosphatase superfamily.</text>
</comment>
<dbReference type="PANTHER" id="PTHR20854:SF4">
    <property type="entry name" value="INOSITOL-1-MONOPHOSPHATASE-RELATED"/>
    <property type="match status" value="1"/>
</dbReference>
<evidence type="ECO:0000313" key="5">
    <source>
        <dbReference type="EMBL" id="QZD87936.1"/>
    </source>
</evidence>
<dbReference type="InterPro" id="IPR000760">
    <property type="entry name" value="Inositol_monophosphatase-like"/>
</dbReference>
<reference evidence="5 6" key="1">
    <citation type="submission" date="2021-08" db="EMBL/GenBank/DDBJ databases">
        <title>Comparative Genomics Analysis of the Genus Qipengyuania Reveals Extensive Genetic Diversity and Metabolic Versatility, Including the Description of Fifteen Novel Species.</title>
        <authorList>
            <person name="Liu Y."/>
        </authorList>
    </citation>
    <scope>NUCLEOTIDE SEQUENCE [LARGE SCALE GENOMIC DNA]</scope>
    <source>
        <strain evidence="5 6">1XM2-8</strain>
    </source>
</reference>
<name>A0ABX8ZG11_9SPHN</name>
<dbReference type="Gene3D" id="3.30.540.10">
    <property type="entry name" value="Fructose-1,6-Bisphosphatase, subunit A, domain 1"/>
    <property type="match status" value="1"/>
</dbReference>
<dbReference type="PANTHER" id="PTHR20854">
    <property type="entry name" value="INOSITOL MONOPHOSPHATASE"/>
    <property type="match status" value="1"/>
</dbReference>
<keyword evidence="4" id="KW-0460">Magnesium</keyword>
<dbReference type="Proteomes" id="UP000824280">
    <property type="component" value="Chromosome"/>
</dbReference>
<protein>
    <submittedName>
        <fullName evidence="5">Inositol monophosphatase</fullName>
    </submittedName>
</protein>
<dbReference type="EMBL" id="CP081297">
    <property type="protein sequence ID" value="QZD87936.1"/>
    <property type="molecule type" value="Genomic_DNA"/>
</dbReference>
<evidence type="ECO:0000256" key="4">
    <source>
        <dbReference type="ARBA" id="ARBA00022842"/>
    </source>
</evidence>
<evidence type="ECO:0000256" key="1">
    <source>
        <dbReference type="ARBA" id="ARBA00009759"/>
    </source>
</evidence>
<evidence type="ECO:0000313" key="6">
    <source>
        <dbReference type="Proteomes" id="UP000824280"/>
    </source>
</evidence>
<keyword evidence="2" id="KW-0479">Metal-binding</keyword>
<organism evidence="5 6">
    <name type="scientific">Qipengyuania psychrotolerans</name>
    <dbReference type="NCBI Taxonomy" id="2867238"/>
    <lineage>
        <taxon>Bacteria</taxon>
        <taxon>Pseudomonadati</taxon>
        <taxon>Pseudomonadota</taxon>
        <taxon>Alphaproteobacteria</taxon>
        <taxon>Sphingomonadales</taxon>
        <taxon>Erythrobacteraceae</taxon>
        <taxon>Qipengyuania</taxon>
    </lineage>
</organism>
<keyword evidence="3" id="KW-0378">Hydrolase</keyword>
<accession>A0ABX8ZG11</accession>
<proteinExistence type="inferred from homology"/>
<dbReference type="Gene3D" id="3.40.190.80">
    <property type="match status" value="1"/>
</dbReference>
<dbReference type="InterPro" id="IPR020583">
    <property type="entry name" value="Inositol_monoP_metal-BS"/>
</dbReference>
<dbReference type="PRINTS" id="PR00377">
    <property type="entry name" value="IMPHPHTASES"/>
</dbReference>
<evidence type="ECO:0000256" key="2">
    <source>
        <dbReference type="ARBA" id="ARBA00022723"/>
    </source>
</evidence>
<dbReference type="Pfam" id="PF00459">
    <property type="entry name" value="Inositol_P"/>
    <property type="match status" value="1"/>
</dbReference>
<dbReference type="SUPFAM" id="SSF56655">
    <property type="entry name" value="Carbohydrate phosphatase"/>
    <property type="match status" value="1"/>
</dbReference>